<feature type="compositionally biased region" description="Polar residues" evidence="6">
    <location>
        <begin position="709"/>
        <end position="741"/>
    </location>
</feature>
<dbReference type="InterPro" id="IPR001138">
    <property type="entry name" value="Zn2Cys6_DnaBD"/>
</dbReference>
<dbReference type="OrthoDB" id="1747771at2759"/>
<feature type="region of interest" description="Disordered" evidence="6">
    <location>
        <begin position="197"/>
        <end position="222"/>
    </location>
</feature>
<evidence type="ECO:0000259" key="7">
    <source>
        <dbReference type="PROSITE" id="PS50048"/>
    </source>
</evidence>
<feature type="compositionally biased region" description="Polar residues" evidence="6">
    <location>
        <begin position="1"/>
        <end position="18"/>
    </location>
</feature>
<accession>A0A1L9VH53</accession>
<gene>
    <name evidence="8" type="ORF">ASPGLDRAFT_128560</name>
</gene>
<dbReference type="RefSeq" id="XP_022399947.1">
    <property type="nucleotide sequence ID" value="XM_022540813.1"/>
</dbReference>
<feature type="compositionally biased region" description="Low complexity" evidence="6">
    <location>
        <begin position="90"/>
        <end position="104"/>
    </location>
</feature>
<dbReference type="FunFam" id="4.10.240.10:FF:000001">
    <property type="entry name" value="Fungal specific transcription factor, putative"/>
    <property type="match status" value="1"/>
</dbReference>
<dbReference type="Pfam" id="PF04082">
    <property type="entry name" value="Fungal_trans"/>
    <property type="match status" value="1"/>
</dbReference>
<dbReference type="PROSITE" id="PS00463">
    <property type="entry name" value="ZN2_CY6_FUNGAL_1"/>
    <property type="match status" value="1"/>
</dbReference>
<dbReference type="CDD" id="cd12148">
    <property type="entry name" value="fungal_TF_MHR"/>
    <property type="match status" value="1"/>
</dbReference>
<dbReference type="GO" id="GO:0003677">
    <property type="term" value="F:DNA binding"/>
    <property type="evidence" value="ECO:0007669"/>
    <property type="project" value="UniProtKB-KW"/>
</dbReference>
<dbReference type="InterPro" id="IPR004507">
    <property type="entry name" value="UbiX-like"/>
</dbReference>
<feature type="compositionally biased region" description="Polar residues" evidence="6">
    <location>
        <begin position="201"/>
        <end position="217"/>
    </location>
</feature>
<dbReference type="CDD" id="cd00067">
    <property type="entry name" value="GAL4"/>
    <property type="match status" value="1"/>
</dbReference>
<dbReference type="InterPro" id="IPR036864">
    <property type="entry name" value="Zn2-C6_fun-type_DNA-bd_sf"/>
</dbReference>
<keyword evidence="2" id="KW-0805">Transcription regulation</keyword>
<keyword evidence="1" id="KW-0479">Metal-binding</keyword>
<dbReference type="SMART" id="SM00066">
    <property type="entry name" value="GAL4"/>
    <property type="match status" value="1"/>
</dbReference>
<feature type="region of interest" description="Disordered" evidence="6">
    <location>
        <begin position="86"/>
        <end position="135"/>
    </location>
</feature>
<dbReference type="PROSITE" id="PS50048">
    <property type="entry name" value="ZN2_CY6_FUNGAL_2"/>
    <property type="match status" value="1"/>
</dbReference>
<dbReference type="GO" id="GO:0006351">
    <property type="term" value="P:DNA-templated transcription"/>
    <property type="evidence" value="ECO:0007669"/>
    <property type="project" value="InterPro"/>
</dbReference>
<dbReference type="AlphaFoldDB" id="A0A1L9VH53"/>
<dbReference type="GO" id="GO:0008270">
    <property type="term" value="F:zinc ion binding"/>
    <property type="evidence" value="ECO:0007669"/>
    <property type="project" value="InterPro"/>
</dbReference>
<name>A0A1L9VH53_ASPGL</name>
<feature type="region of interest" description="Disordered" evidence="6">
    <location>
        <begin position="702"/>
        <end position="747"/>
    </location>
</feature>
<keyword evidence="9" id="KW-1185">Reference proteome</keyword>
<evidence type="ECO:0000256" key="1">
    <source>
        <dbReference type="ARBA" id="ARBA00022723"/>
    </source>
</evidence>
<evidence type="ECO:0000313" key="8">
    <source>
        <dbReference type="EMBL" id="OJJ83249.1"/>
    </source>
</evidence>
<dbReference type="InterPro" id="IPR007219">
    <property type="entry name" value="XnlR_reg_dom"/>
</dbReference>
<dbReference type="STRING" id="1160497.A0A1L9VH53"/>
<evidence type="ECO:0000313" key="9">
    <source>
        <dbReference type="Proteomes" id="UP000184300"/>
    </source>
</evidence>
<keyword evidence="3" id="KW-0238">DNA-binding</keyword>
<reference evidence="9" key="1">
    <citation type="journal article" date="2017" name="Genome Biol.">
        <title>Comparative genomics reveals high biological diversity and specific adaptations in the industrially and medically important fungal genus Aspergillus.</title>
        <authorList>
            <person name="de Vries R.P."/>
            <person name="Riley R."/>
            <person name="Wiebenga A."/>
            <person name="Aguilar-Osorio G."/>
            <person name="Amillis S."/>
            <person name="Uchima C.A."/>
            <person name="Anderluh G."/>
            <person name="Asadollahi M."/>
            <person name="Askin M."/>
            <person name="Barry K."/>
            <person name="Battaglia E."/>
            <person name="Bayram O."/>
            <person name="Benocci T."/>
            <person name="Braus-Stromeyer S.A."/>
            <person name="Caldana C."/>
            <person name="Canovas D."/>
            <person name="Cerqueira G.C."/>
            <person name="Chen F."/>
            <person name="Chen W."/>
            <person name="Choi C."/>
            <person name="Clum A."/>
            <person name="Dos Santos R.A."/>
            <person name="Damasio A.R."/>
            <person name="Diallinas G."/>
            <person name="Emri T."/>
            <person name="Fekete E."/>
            <person name="Flipphi M."/>
            <person name="Freyberg S."/>
            <person name="Gallo A."/>
            <person name="Gournas C."/>
            <person name="Habgood R."/>
            <person name="Hainaut M."/>
            <person name="Harispe M.L."/>
            <person name="Henrissat B."/>
            <person name="Hilden K.S."/>
            <person name="Hope R."/>
            <person name="Hossain A."/>
            <person name="Karabika E."/>
            <person name="Karaffa L."/>
            <person name="Karanyi Z."/>
            <person name="Krasevec N."/>
            <person name="Kuo A."/>
            <person name="Kusch H."/>
            <person name="LaButti K."/>
            <person name="Lagendijk E.L."/>
            <person name="Lapidus A."/>
            <person name="Levasseur A."/>
            <person name="Lindquist E."/>
            <person name="Lipzen A."/>
            <person name="Logrieco A.F."/>
            <person name="MacCabe A."/>
            <person name="Maekelae M.R."/>
            <person name="Malavazi I."/>
            <person name="Melin P."/>
            <person name="Meyer V."/>
            <person name="Mielnichuk N."/>
            <person name="Miskei M."/>
            <person name="Molnar A.P."/>
            <person name="Mule G."/>
            <person name="Ngan C.Y."/>
            <person name="Orejas M."/>
            <person name="Orosz E."/>
            <person name="Ouedraogo J.P."/>
            <person name="Overkamp K.M."/>
            <person name="Park H.-S."/>
            <person name="Perrone G."/>
            <person name="Piumi F."/>
            <person name="Punt P.J."/>
            <person name="Ram A.F."/>
            <person name="Ramon A."/>
            <person name="Rauscher S."/>
            <person name="Record E."/>
            <person name="Riano-Pachon D.M."/>
            <person name="Robert V."/>
            <person name="Roehrig J."/>
            <person name="Ruller R."/>
            <person name="Salamov A."/>
            <person name="Salih N.S."/>
            <person name="Samson R.A."/>
            <person name="Sandor E."/>
            <person name="Sanguinetti M."/>
            <person name="Schuetze T."/>
            <person name="Sepcic K."/>
            <person name="Shelest E."/>
            <person name="Sherlock G."/>
            <person name="Sophianopoulou V."/>
            <person name="Squina F.M."/>
            <person name="Sun H."/>
            <person name="Susca A."/>
            <person name="Todd R.B."/>
            <person name="Tsang A."/>
            <person name="Unkles S.E."/>
            <person name="van de Wiele N."/>
            <person name="van Rossen-Uffink D."/>
            <person name="Oliveira J.V."/>
            <person name="Vesth T.C."/>
            <person name="Visser J."/>
            <person name="Yu J.-H."/>
            <person name="Zhou M."/>
            <person name="Andersen M.R."/>
            <person name="Archer D.B."/>
            <person name="Baker S.E."/>
            <person name="Benoit I."/>
            <person name="Brakhage A.A."/>
            <person name="Braus G.H."/>
            <person name="Fischer R."/>
            <person name="Frisvad J.C."/>
            <person name="Goldman G.H."/>
            <person name="Houbraken J."/>
            <person name="Oakley B."/>
            <person name="Pocsi I."/>
            <person name="Scazzocchio C."/>
            <person name="Seiboth B."/>
            <person name="vanKuyk P.A."/>
            <person name="Wortman J."/>
            <person name="Dyer P.S."/>
            <person name="Grigoriev I.V."/>
        </authorList>
    </citation>
    <scope>NUCLEOTIDE SEQUENCE [LARGE SCALE GENOMIC DNA]</scope>
    <source>
        <strain evidence="9">CBS 516.65</strain>
    </source>
</reference>
<dbReference type="Proteomes" id="UP000184300">
    <property type="component" value="Unassembled WGS sequence"/>
</dbReference>
<dbReference type="SUPFAM" id="SSF57701">
    <property type="entry name" value="Zn2/Cys6 DNA-binding domain"/>
    <property type="match status" value="1"/>
</dbReference>
<organism evidence="8 9">
    <name type="scientific">Aspergillus glaucus CBS 516.65</name>
    <dbReference type="NCBI Taxonomy" id="1160497"/>
    <lineage>
        <taxon>Eukaryota</taxon>
        <taxon>Fungi</taxon>
        <taxon>Dikarya</taxon>
        <taxon>Ascomycota</taxon>
        <taxon>Pezizomycotina</taxon>
        <taxon>Eurotiomycetes</taxon>
        <taxon>Eurotiomycetidae</taxon>
        <taxon>Eurotiales</taxon>
        <taxon>Aspergillaceae</taxon>
        <taxon>Aspergillus</taxon>
        <taxon>Aspergillus subgen. Aspergillus</taxon>
    </lineage>
</organism>
<dbReference type="VEuPathDB" id="FungiDB:ASPGLDRAFT_128560"/>
<dbReference type="EMBL" id="KV878900">
    <property type="protein sequence ID" value="OJJ83249.1"/>
    <property type="molecule type" value="Genomic_DNA"/>
</dbReference>
<evidence type="ECO:0000256" key="2">
    <source>
        <dbReference type="ARBA" id="ARBA00023015"/>
    </source>
</evidence>
<keyword evidence="4" id="KW-0804">Transcription</keyword>
<feature type="compositionally biased region" description="Polar residues" evidence="6">
    <location>
        <begin position="25"/>
        <end position="34"/>
    </location>
</feature>
<dbReference type="PANTHER" id="PTHR43374:SF1">
    <property type="entry name" value="FLAVIN PRENYLTRANSFERASE PAD1, MITOCHONDRIAL"/>
    <property type="match status" value="1"/>
</dbReference>
<dbReference type="Pfam" id="PF00172">
    <property type="entry name" value="Zn_clus"/>
    <property type="match status" value="1"/>
</dbReference>
<proteinExistence type="predicted"/>
<dbReference type="Gene3D" id="4.10.240.10">
    <property type="entry name" value="Zn(2)-C6 fungal-type DNA-binding domain"/>
    <property type="match status" value="1"/>
</dbReference>
<dbReference type="GO" id="GO:0000981">
    <property type="term" value="F:DNA-binding transcription factor activity, RNA polymerase II-specific"/>
    <property type="evidence" value="ECO:0007669"/>
    <property type="project" value="InterPro"/>
</dbReference>
<feature type="region of interest" description="Disordered" evidence="6">
    <location>
        <begin position="1"/>
        <end position="34"/>
    </location>
</feature>
<evidence type="ECO:0000256" key="4">
    <source>
        <dbReference type="ARBA" id="ARBA00023163"/>
    </source>
</evidence>
<keyword evidence="5" id="KW-0539">Nucleus</keyword>
<feature type="domain" description="Zn(2)-C6 fungal-type" evidence="7">
    <location>
        <begin position="50"/>
        <end position="81"/>
    </location>
</feature>
<evidence type="ECO:0000256" key="3">
    <source>
        <dbReference type="ARBA" id="ARBA00023125"/>
    </source>
</evidence>
<protein>
    <recommendedName>
        <fullName evidence="7">Zn(2)-C6 fungal-type domain-containing protein</fullName>
    </recommendedName>
</protein>
<dbReference type="PANTHER" id="PTHR43374">
    <property type="entry name" value="FLAVIN PRENYLTRANSFERASE"/>
    <property type="match status" value="1"/>
</dbReference>
<dbReference type="SMART" id="SM00906">
    <property type="entry name" value="Fungal_trans"/>
    <property type="match status" value="1"/>
</dbReference>
<evidence type="ECO:0000256" key="6">
    <source>
        <dbReference type="SAM" id="MobiDB-lite"/>
    </source>
</evidence>
<evidence type="ECO:0000256" key="5">
    <source>
        <dbReference type="ARBA" id="ARBA00023242"/>
    </source>
</evidence>
<dbReference type="GeneID" id="34457074"/>
<dbReference type="GO" id="GO:0016831">
    <property type="term" value="F:carboxy-lyase activity"/>
    <property type="evidence" value="ECO:0007669"/>
    <property type="project" value="TreeGrafter"/>
</dbReference>
<sequence>MASPYQPSMSYSPATTSDMAAGPSRSVSELPQSQVDAIIRTKRKAREPKACYPCHARKVKCDRNLPCDGCVKRDHADLCSYERPVKKRTAAAPTSTAATSSAAPQTFRNSPVAGPTSAVEDGGAPSIRVKQEPGLSSRGNAAVSAAAAAAAATAGNGNGNGRVSIARDEWDNVRSRLREMEKTITTLRVGLDRAEEGNGSIMETGSVQSGDASTRSKGASPEREGIHAANTLGEGTVHLGSRSVLAYILNNKSGSDQLHTLLEGGILPKLGLDNESATYPFVDLWSSDMSTFDISAVCSALPSDQQCKEFFFYYRDIAGAIYPVLEDVRQFERILDLLLQSRASTGGMYRADPVQAQRPFGVTIAFLGLLFAVLASGCQSSDLPSKERELTSQVYVCCSYQCLRMTNFLSQPSIEAIQTLLIIGNVLSYNMNPGISYVLLGMTLRMGLVLGLHVESSRFLPAERYRRRHVWWSMAWQDSHFSLSYDRPSTTAVSQPDIAYRENSQLSELSYFETLCRIIALALEVVRSRMLSPHSQMTPKTIQGYKERIQKIMIEAKPGLRDRKYCLTATEHLERVVLKLHASYFTSELCRPALKPPPDTADPIISEMRADCISNLMKTVEAYVEMHSISSHASRSWITLQRAISCIFLLAVIEESKTDTQFWTLLQQLKLIIAERASNESVYESGDPSAAAAATAAAAAAAAGGGGNPMTSPIPGTTPIQQPDRNTVFNTIPGTTNTTAASPGALNATSPVPAAVAADTQTQWAKPLTKTLRALEKLEAAFANQGGPGRYADATGTPTTAAATAYLNPNAGTTTTAMGGFMPPVSGMGSLPPPTPESSTSGEWTIPNILDRAAEYIHPPLWG</sequence>